<comment type="caution">
    <text evidence="17">The sequence shown here is derived from an EMBL/GenBank/DDBJ whole genome shotgun (WGS) entry which is preliminary data.</text>
</comment>
<evidence type="ECO:0000259" key="16">
    <source>
        <dbReference type="Pfam" id="PF04757"/>
    </source>
</evidence>
<dbReference type="GO" id="GO:0016558">
    <property type="term" value="P:protein import into peroxisome matrix"/>
    <property type="evidence" value="ECO:0007669"/>
    <property type="project" value="UniProtKB-UniRule"/>
</dbReference>
<accession>A0A7J7KG39</accession>
<keyword evidence="6" id="KW-0812">Transmembrane</keyword>
<evidence type="ECO:0000256" key="8">
    <source>
        <dbReference type="ARBA" id="ARBA00022771"/>
    </source>
</evidence>
<comment type="subcellular location">
    <subcellularLocation>
        <location evidence="1">Peroxisome membrane</location>
        <topology evidence="1">Multi-pass membrane protein</topology>
    </subcellularLocation>
</comment>
<sequence length="318" mass="36311">MFIFAYVDHLVKVLASKYPGWFGWCYRYSDELYLALDTFLQYNSLKTLGASFSEYFYGLKRVTADGRKLTSKLRVVSLLALVVTPYIERKVESLYEQCLVLRDDGLLNDSDMMSRMLNAFLSIYPYIHMTWSGVVFSYLMRFLLQYSDVHSPLLHFCKVKLVSLSASDLLEDSTVSWSDVFSQGSVQQVLKSLLTKLTVSLPHYVYQLFSSAIFFLQFLQWYSNYTQSEGETRAISVAASIPAPKVETGSDTVVDKLSCPVCKRVRTNSAALSTSGYVFCYPCIYRHVQRQHSCPVTGFYSNTDHIIKLYVNNDLSVP</sequence>
<evidence type="ECO:0000256" key="1">
    <source>
        <dbReference type="ARBA" id="ARBA00004585"/>
    </source>
</evidence>
<gene>
    <name evidence="17" type="ORF">EB796_005065</name>
</gene>
<dbReference type="EMBL" id="VXIV02000695">
    <property type="protein sequence ID" value="KAF6036618.1"/>
    <property type="molecule type" value="Genomic_DNA"/>
</dbReference>
<dbReference type="GO" id="GO:0006513">
    <property type="term" value="P:protein monoubiquitination"/>
    <property type="evidence" value="ECO:0007669"/>
    <property type="project" value="TreeGrafter"/>
</dbReference>
<dbReference type="OrthoDB" id="107372at2759"/>
<dbReference type="GO" id="GO:0004842">
    <property type="term" value="F:ubiquitin-protein transferase activity"/>
    <property type="evidence" value="ECO:0007669"/>
    <property type="project" value="TreeGrafter"/>
</dbReference>
<dbReference type="SUPFAM" id="SSF57850">
    <property type="entry name" value="RING/U-box"/>
    <property type="match status" value="1"/>
</dbReference>
<evidence type="ECO:0000313" key="18">
    <source>
        <dbReference type="Proteomes" id="UP000593567"/>
    </source>
</evidence>
<name>A0A7J7KG39_BUGNE</name>
<dbReference type="InterPro" id="IPR013083">
    <property type="entry name" value="Znf_RING/FYVE/PHD"/>
</dbReference>
<keyword evidence="8" id="KW-0863">Zinc-finger</keyword>
<evidence type="ECO:0000256" key="6">
    <source>
        <dbReference type="ARBA" id="ARBA00022692"/>
    </source>
</evidence>
<dbReference type="GO" id="GO:0008270">
    <property type="term" value="F:zinc ion binding"/>
    <property type="evidence" value="ECO:0007669"/>
    <property type="project" value="UniProtKB-KW"/>
</dbReference>
<keyword evidence="18" id="KW-1185">Reference proteome</keyword>
<dbReference type="GO" id="GO:0005778">
    <property type="term" value="C:peroxisomal membrane"/>
    <property type="evidence" value="ECO:0007669"/>
    <property type="project" value="UniProtKB-SubCell"/>
</dbReference>
<keyword evidence="12 15" id="KW-0472">Membrane</keyword>
<keyword evidence="5" id="KW-0813">Transport</keyword>
<comment type="function">
    <text evidence="15">Component of a retrotranslocation channel required for peroxisome organization by mediating export of the PEX5 receptor from peroxisomes to the cytosol, thereby promoting PEX5 recycling.</text>
</comment>
<evidence type="ECO:0000256" key="2">
    <source>
        <dbReference type="ARBA" id="ARBA00004906"/>
    </source>
</evidence>
<dbReference type="InterPro" id="IPR017375">
    <property type="entry name" value="PEX12"/>
</dbReference>
<evidence type="ECO:0000256" key="7">
    <source>
        <dbReference type="ARBA" id="ARBA00022723"/>
    </source>
</evidence>
<comment type="pathway">
    <text evidence="2">Protein modification; protein ubiquitination.</text>
</comment>
<dbReference type="GO" id="GO:1990429">
    <property type="term" value="C:peroxisomal importomer complex"/>
    <property type="evidence" value="ECO:0007669"/>
    <property type="project" value="TreeGrafter"/>
</dbReference>
<evidence type="ECO:0000256" key="11">
    <source>
        <dbReference type="ARBA" id="ARBA00022989"/>
    </source>
</evidence>
<evidence type="ECO:0000256" key="12">
    <source>
        <dbReference type="ARBA" id="ARBA00023136"/>
    </source>
</evidence>
<feature type="domain" description="Pex N-terminal" evidence="16">
    <location>
        <begin position="9"/>
        <end position="224"/>
    </location>
</feature>
<dbReference type="PIRSF" id="PIRSF038074">
    <property type="entry name" value="Peroxisome_assembly_p12"/>
    <property type="match status" value="1"/>
</dbReference>
<dbReference type="InterPro" id="IPR006845">
    <property type="entry name" value="Pex_N"/>
</dbReference>
<protein>
    <recommendedName>
        <fullName evidence="4 15">Peroxisome assembly protein 12</fullName>
    </recommendedName>
    <alternativeName>
        <fullName evidence="14 15">Peroxin-12</fullName>
    </alternativeName>
</protein>
<evidence type="ECO:0000256" key="14">
    <source>
        <dbReference type="ARBA" id="ARBA00029692"/>
    </source>
</evidence>
<keyword evidence="11" id="KW-1133">Transmembrane helix</keyword>
<keyword evidence="13 15" id="KW-0576">Peroxisome</keyword>
<dbReference type="PANTHER" id="PTHR12888">
    <property type="entry name" value="PEROXISOME ASSEMBLY PROTEIN 12 PEROXIN-12"/>
    <property type="match status" value="1"/>
</dbReference>
<reference evidence="17" key="1">
    <citation type="submission" date="2020-06" db="EMBL/GenBank/DDBJ databases">
        <title>Draft genome of Bugula neritina, a colonial animal packing powerful symbionts and potential medicines.</title>
        <authorList>
            <person name="Rayko M."/>
        </authorList>
    </citation>
    <scope>NUCLEOTIDE SEQUENCE [LARGE SCALE GENOMIC DNA]</scope>
    <source>
        <strain evidence="17">Kwan_BN1</strain>
    </source>
</reference>
<dbReference type="Gene3D" id="3.30.40.10">
    <property type="entry name" value="Zinc/RING finger domain, C3HC4 (zinc finger)"/>
    <property type="match status" value="1"/>
</dbReference>
<keyword evidence="10" id="KW-0653">Protein transport</keyword>
<evidence type="ECO:0000256" key="3">
    <source>
        <dbReference type="ARBA" id="ARBA00008704"/>
    </source>
</evidence>
<keyword evidence="7" id="KW-0479">Metal-binding</keyword>
<keyword evidence="9" id="KW-0862">Zinc</keyword>
<dbReference type="Proteomes" id="UP000593567">
    <property type="component" value="Unassembled WGS sequence"/>
</dbReference>
<dbReference type="AlphaFoldDB" id="A0A7J7KG39"/>
<evidence type="ECO:0000256" key="15">
    <source>
        <dbReference type="PIRNR" id="PIRNR038074"/>
    </source>
</evidence>
<evidence type="ECO:0000256" key="4">
    <source>
        <dbReference type="ARBA" id="ARBA00018980"/>
    </source>
</evidence>
<dbReference type="Pfam" id="PF04757">
    <property type="entry name" value="Pex2_Pex12"/>
    <property type="match status" value="1"/>
</dbReference>
<evidence type="ECO:0000256" key="5">
    <source>
        <dbReference type="ARBA" id="ARBA00022448"/>
    </source>
</evidence>
<evidence type="ECO:0000313" key="17">
    <source>
        <dbReference type="EMBL" id="KAF6036618.1"/>
    </source>
</evidence>
<dbReference type="PANTHER" id="PTHR12888:SF0">
    <property type="entry name" value="PEROXISOME ASSEMBLY PROTEIN 12"/>
    <property type="match status" value="1"/>
</dbReference>
<organism evidence="17 18">
    <name type="scientific">Bugula neritina</name>
    <name type="common">Brown bryozoan</name>
    <name type="synonym">Sertularia neritina</name>
    <dbReference type="NCBI Taxonomy" id="10212"/>
    <lineage>
        <taxon>Eukaryota</taxon>
        <taxon>Metazoa</taxon>
        <taxon>Spiralia</taxon>
        <taxon>Lophotrochozoa</taxon>
        <taxon>Bryozoa</taxon>
        <taxon>Gymnolaemata</taxon>
        <taxon>Cheilostomatida</taxon>
        <taxon>Flustrina</taxon>
        <taxon>Buguloidea</taxon>
        <taxon>Bugulidae</taxon>
        <taxon>Bugula</taxon>
    </lineage>
</organism>
<evidence type="ECO:0000256" key="13">
    <source>
        <dbReference type="ARBA" id="ARBA00023140"/>
    </source>
</evidence>
<evidence type="ECO:0000256" key="10">
    <source>
        <dbReference type="ARBA" id="ARBA00022927"/>
    </source>
</evidence>
<comment type="similarity">
    <text evidence="3 15">Belongs to the pex2/pex10/pex12 family.</text>
</comment>
<evidence type="ECO:0000256" key="9">
    <source>
        <dbReference type="ARBA" id="ARBA00022833"/>
    </source>
</evidence>
<dbReference type="CDD" id="cd16451">
    <property type="entry name" value="mRING_PEX12"/>
    <property type="match status" value="1"/>
</dbReference>
<proteinExistence type="inferred from homology"/>